<accession>A0A5N5UA83</accession>
<dbReference type="EMBL" id="QMDY01000012">
    <property type="protein sequence ID" value="KAB7513492.1"/>
    <property type="molecule type" value="Genomic_DNA"/>
</dbReference>
<dbReference type="Pfam" id="PF25257">
    <property type="entry name" value="DUF7858"/>
    <property type="match status" value="1"/>
</dbReference>
<dbReference type="OrthoDB" id="239492at2157"/>
<organism evidence="2 5">
    <name type="scientific">Halosegnis rubeus</name>
    <dbReference type="NCBI Taxonomy" id="2212850"/>
    <lineage>
        <taxon>Archaea</taxon>
        <taxon>Methanobacteriati</taxon>
        <taxon>Methanobacteriota</taxon>
        <taxon>Stenosarchaea group</taxon>
        <taxon>Halobacteria</taxon>
        <taxon>Halobacteriales</taxon>
        <taxon>Natronomonadaceae</taxon>
        <taxon>Halosegnis</taxon>
    </lineage>
</organism>
<protein>
    <submittedName>
        <fullName evidence="2">Uncharacterized protein</fullName>
    </submittedName>
</protein>
<evidence type="ECO:0000313" key="3">
    <source>
        <dbReference type="EMBL" id="KAB7516489.1"/>
    </source>
</evidence>
<evidence type="ECO:0000313" key="2">
    <source>
        <dbReference type="EMBL" id="KAB7515437.1"/>
    </source>
</evidence>
<keyword evidence="6" id="KW-1185">Reference proteome</keyword>
<accession>A0A5N5U6X0</accession>
<proteinExistence type="predicted"/>
<evidence type="ECO:0000313" key="6">
    <source>
        <dbReference type="Proteomes" id="UP000326865"/>
    </source>
</evidence>
<comment type="caution">
    <text evidence="2">The sequence shown here is derived from an EMBL/GenBank/DDBJ whole genome shotgun (WGS) entry which is preliminary data.</text>
</comment>
<gene>
    <name evidence="3" type="ORF">DM867_05085</name>
    <name evidence="2" type="ORF">DMP03_09470</name>
    <name evidence="1" type="ORF">DP108_12960</name>
</gene>
<dbReference type="InterPro" id="IPR057180">
    <property type="entry name" value="DUF7858"/>
</dbReference>
<reference evidence="4 5" key="1">
    <citation type="submission" date="2019-10" db="EMBL/GenBank/DDBJ databases">
        <title>Unraveling microbial dark matter from salterns through culturing: the case of the genus Halosegnis.</title>
        <authorList>
            <person name="Duran-Viseras A."/>
            <person name="Andrei A.-S."/>
            <person name="Vera-Gargallo B."/>
            <person name="Ghai R."/>
            <person name="Sanchez-Porro C."/>
            <person name="Ventosa A."/>
        </authorList>
    </citation>
    <scope>NUCLEOTIDE SEQUENCE [LARGE SCALE GENOMIC DNA]</scope>
    <source>
        <strain evidence="2 5">F17-44</strain>
        <strain evidence="3 6">F18-79</strain>
        <strain evidence="1 4">F19-13</strain>
    </source>
</reference>
<name>A0A5N5UA83_9EURY</name>
<dbReference type="Proteomes" id="UP000326302">
    <property type="component" value="Unassembled WGS sequence"/>
</dbReference>
<sequence>MSLEDIAAGVAVTTTQSERGVAVTDRTETPLVERLESVADDLPCTPAAAATLVEAYADGASVGDAARAANVASVTAAKTLHLFGEDTSPLGPTGRDIVRDWLDAKLSRTDAKALTRADDDAFALAVYAETHDTLPVAESALDGLLAVEHADPLSDARSGLTDLG</sequence>
<dbReference type="EMBL" id="QKKZ01000001">
    <property type="protein sequence ID" value="KAB7516489.1"/>
    <property type="molecule type" value="Genomic_DNA"/>
</dbReference>
<dbReference type="RefSeq" id="WP_152120432.1">
    <property type="nucleotide sequence ID" value="NZ_QJOW01000003.1"/>
</dbReference>
<dbReference type="EMBL" id="QJOW01000003">
    <property type="protein sequence ID" value="KAB7515437.1"/>
    <property type="molecule type" value="Genomic_DNA"/>
</dbReference>
<evidence type="ECO:0000313" key="4">
    <source>
        <dbReference type="Proteomes" id="UP000326207"/>
    </source>
</evidence>
<dbReference type="Proteomes" id="UP000326865">
    <property type="component" value="Unassembled WGS sequence"/>
</dbReference>
<evidence type="ECO:0000313" key="1">
    <source>
        <dbReference type="EMBL" id="KAB7513492.1"/>
    </source>
</evidence>
<accession>A0A5N5UE08</accession>
<evidence type="ECO:0000313" key="5">
    <source>
        <dbReference type="Proteomes" id="UP000326302"/>
    </source>
</evidence>
<dbReference type="Proteomes" id="UP000326207">
    <property type="component" value="Unassembled WGS sequence"/>
</dbReference>
<dbReference type="AlphaFoldDB" id="A0A5N5UA83"/>